<feature type="binding site" evidence="6">
    <location>
        <position position="239"/>
    </location>
    <ligand>
        <name>Mg(2+)</name>
        <dbReference type="ChEBI" id="CHEBI:18420"/>
    </ligand>
</feature>
<proteinExistence type="inferred from homology"/>
<dbReference type="InterPro" id="IPR027266">
    <property type="entry name" value="TrmE/GcvT-like"/>
</dbReference>
<reference evidence="9 10" key="1">
    <citation type="submission" date="2022-08" db="EMBL/GenBank/DDBJ databases">
        <title>Genome Sequence of the sulphate-reducing bacterium, Pseudodesulfovibrio sp. SYK.</title>
        <authorList>
            <person name="Kondo R."/>
            <person name="Kataoka T."/>
        </authorList>
    </citation>
    <scope>NUCLEOTIDE SEQUENCE [LARGE SCALE GENOMIC DNA]</scope>
    <source>
        <strain evidence="9 10">SYK</strain>
    </source>
</reference>
<dbReference type="Gene3D" id="3.40.50.300">
    <property type="entry name" value="P-loop containing nucleotide triphosphate hydrolases"/>
    <property type="match status" value="1"/>
</dbReference>
<dbReference type="Gene3D" id="3.30.1360.120">
    <property type="entry name" value="Probable tRNA modification gtpase trme, domain 1"/>
    <property type="match status" value="1"/>
</dbReference>
<keyword evidence="3 6" id="KW-0547">Nucleotide-binding</keyword>
<keyword evidence="6" id="KW-0378">Hydrolase</keyword>
<dbReference type="InterPro" id="IPR027368">
    <property type="entry name" value="MnmE_dom2"/>
</dbReference>
<keyword evidence="2 6" id="KW-0819">tRNA processing</keyword>
<comment type="subcellular location">
    <subcellularLocation>
        <location evidence="6">Cytoplasm</location>
    </subcellularLocation>
</comment>
<dbReference type="CDD" id="cd04164">
    <property type="entry name" value="trmE"/>
    <property type="match status" value="1"/>
</dbReference>
<evidence type="ECO:0000313" key="10">
    <source>
        <dbReference type="Proteomes" id="UP001317742"/>
    </source>
</evidence>
<dbReference type="SUPFAM" id="SSF52540">
    <property type="entry name" value="P-loop containing nucleoside triphosphate hydrolases"/>
    <property type="match status" value="1"/>
</dbReference>
<dbReference type="InterPro" id="IPR027417">
    <property type="entry name" value="P-loop_NTPase"/>
</dbReference>
<feature type="binding site" evidence="6">
    <location>
        <begin position="235"/>
        <end position="240"/>
    </location>
    <ligand>
        <name>GTP</name>
        <dbReference type="ChEBI" id="CHEBI:37565"/>
    </ligand>
</feature>
<dbReference type="Gene3D" id="1.20.120.430">
    <property type="entry name" value="tRNA modification GTPase MnmE domain 2"/>
    <property type="match status" value="1"/>
</dbReference>
<evidence type="ECO:0000256" key="3">
    <source>
        <dbReference type="ARBA" id="ARBA00022741"/>
    </source>
</evidence>
<dbReference type="RefSeq" id="WP_281761369.1">
    <property type="nucleotide sequence ID" value="NZ_AP026709.1"/>
</dbReference>
<dbReference type="InterPro" id="IPR025867">
    <property type="entry name" value="MnmE_helical"/>
</dbReference>
<dbReference type="InterPro" id="IPR004520">
    <property type="entry name" value="GTPase_MnmE"/>
</dbReference>
<evidence type="ECO:0000256" key="6">
    <source>
        <dbReference type="HAMAP-Rule" id="MF_00379"/>
    </source>
</evidence>
<gene>
    <name evidence="6 9" type="primary">mnmE</name>
    <name evidence="6" type="synonym">trmE</name>
    <name evidence="9" type="ORF">SYK_32420</name>
</gene>
<keyword evidence="10" id="KW-1185">Reference proteome</keyword>
<dbReference type="EC" id="3.6.-.-" evidence="6"/>
<feature type="binding site" evidence="6">
    <location>
        <position position="260"/>
    </location>
    <ligand>
        <name>Mg(2+)</name>
        <dbReference type="ChEBI" id="CHEBI:18420"/>
    </ligand>
</feature>
<dbReference type="PANTHER" id="PTHR42714">
    <property type="entry name" value="TRNA MODIFICATION GTPASE GTPBP3"/>
    <property type="match status" value="1"/>
</dbReference>
<dbReference type="Proteomes" id="UP001317742">
    <property type="component" value="Chromosome"/>
</dbReference>
<feature type="domain" description="TrmE-type G" evidence="8">
    <location>
        <begin position="225"/>
        <end position="384"/>
    </location>
</feature>
<sequence>MLDPRLANDTIAAIATPPGDGGVGIIRISGSQCRSVANALFRAANQRFTDFIPYHLHYGHLLDANGNELDDVLCAFMPGPNSYTGEDIVEINCHGGRAVLSAVLDEILHKGVRLAERGEFTYRAFMNGRMDLSQAEAVAEMIHAPTKAAMHLAQVKLSGLLGQKITDLRARLEYLRAQLCIAVDFPDDEIECLSPEELIETSASVRTEIDELLSAVDRTKAWREGALVVLAGRVNAGKSSLMNALLGRNRAIVTDQPGTTRDYLEESINLNGLNIRLADTAGIRQTDDAIEAAGLEKGRELMDQADLVLLLADGTAPLTDETMSTAATLDPQKTVLVLNKSDLDGFDTSNAAQMAAHDLEMLAISAKKGTDIDTLCARIRDRILQGAGQPDPDELAPNARQAAVLGEAALELSELEQDTAAGIPYDLLSVRLETACNTLSGITGEIASNDVLNSIFDAFCIGK</sequence>
<name>A0ABN6S9X7_9BACT</name>
<keyword evidence="4 6" id="KW-0630">Potassium</keyword>
<dbReference type="CDD" id="cd14858">
    <property type="entry name" value="TrmE_N"/>
    <property type="match status" value="1"/>
</dbReference>
<dbReference type="Pfam" id="PF10396">
    <property type="entry name" value="TrmE_N"/>
    <property type="match status" value="1"/>
</dbReference>
<comment type="function">
    <text evidence="6">Exhibits a very high intrinsic GTPase hydrolysis rate. Involved in the addition of a carboxymethylaminomethyl (cmnm) group at the wobble position (U34) of certain tRNAs, forming tRNA-cmnm(5)s(2)U34.</text>
</comment>
<keyword evidence="6" id="KW-0460">Magnesium</keyword>
<evidence type="ECO:0000313" key="9">
    <source>
        <dbReference type="EMBL" id="BDQ38882.1"/>
    </source>
</evidence>
<evidence type="ECO:0000256" key="4">
    <source>
        <dbReference type="ARBA" id="ARBA00022958"/>
    </source>
</evidence>
<dbReference type="NCBIfam" id="TIGR00450">
    <property type="entry name" value="mnmE_trmE_thdF"/>
    <property type="match status" value="1"/>
</dbReference>
<feature type="binding site" evidence="6">
    <location>
        <begin position="279"/>
        <end position="282"/>
    </location>
    <ligand>
        <name>GTP</name>
        <dbReference type="ChEBI" id="CHEBI:37565"/>
    </ligand>
</feature>
<dbReference type="PANTHER" id="PTHR42714:SF2">
    <property type="entry name" value="TRNA MODIFICATION GTPASE GTPBP3, MITOCHONDRIAL"/>
    <property type="match status" value="1"/>
</dbReference>
<evidence type="ECO:0000256" key="7">
    <source>
        <dbReference type="RuleBase" id="RU003313"/>
    </source>
</evidence>
<dbReference type="InterPro" id="IPR005225">
    <property type="entry name" value="Small_GTP-bd"/>
</dbReference>
<dbReference type="NCBIfam" id="NF003661">
    <property type="entry name" value="PRK05291.1-3"/>
    <property type="match status" value="1"/>
</dbReference>
<feature type="binding site" evidence="6">
    <location>
        <position position="129"/>
    </location>
    <ligand>
        <name>(6S)-5-formyl-5,6,7,8-tetrahydrofolate</name>
        <dbReference type="ChEBI" id="CHEBI:57457"/>
    </ligand>
</feature>
<dbReference type="InterPro" id="IPR006073">
    <property type="entry name" value="GTP-bd"/>
</dbReference>
<dbReference type="NCBIfam" id="TIGR00231">
    <property type="entry name" value="small_GTP"/>
    <property type="match status" value="1"/>
</dbReference>
<protein>
    <recommendedName>
        <fullName evidence="6">tRNA modification GTPase MnmE</fullName>
        <ecNumber evidence="6">3.6.-.-</ecNumber>
    </recommendedName>
</protein>
<evidence type="ECO:0000259" key="8">
    <source>
        <dbReference type="PROSITE" id="PS51709"/>
    </source>
</evidence>
<keyword evidence="6" id="KW-0963">Cytoplasm</keyword>
<keyword evidence="5 6" id="KW-0342">GTP-binding</keyword>
<comment type="subunit">
    <text evidence="6">Homodimer. Heterotetramer of two MnmE and two MnmG subunits.</text>
</comment>
<keyword evidence="6" id="KW-0479">Metal-binding</keyword>
<evidence type="ECO:0000256" key="1">
    <source>
        <dbReference type="ARBA" id="ARBA00011043"/>
    </source>
</evidence>
<evidence type="ECO:0000256" key="5">
    <source>
        <dbReference type="ARBA" id="ARBA00023134"/>
    </source>
</evidence>
<dbReference type="PROSITE" id="PS51709">
    <property type="entry name" value="G_TRME"/>
    <property type="match status" value="1"/>
</dbReference>
<feature type="binding site" evidence="6">
    <location>
        <position position="27"/>
    </location>
    <ligand>
        <name>(6S)-5-formyl-5,6,7,8-tetrahydrofolate</name>
        <dbReference type="ChEBI" id="CHEBI:57457"/>
    </ligand>
</feature>
<dbReference type="InterPro" id="IPR031168">
    <property type="entry name" value="G_TrmE"/>
</dbReference>
<dbReference type="Pfam" id="PF12631">
    <property type="entry name" value="MnmE_helical"/>
    <property type="match status" value="1"/>
</dbReference>
<comment type="similarity">
    <text evidence="1 6 7">Belongs to the TRAFAC class TrmE-Era-EngA-EngB-Septin-like GTPase superfamily. TrmE GTPase family.</text>
</comment>
<feature type="binding site" evidence="6">
    <location>
        <begin position="254"/>
        <end position="260"/>
    </location>
    <ligand>
        <name>GTP</name>
        <dbReference type="ChEBI" id="CHEBI:37565"/>
    </ligand>
</feature>
<evidence type="ECO:0000256" key="2">
    <source>
        <dbReference type="ARBA" id="ARBA00022694"/>
    </source>
</evidence>
<feature type="binding site" evidence="6">
    <location>
        <position position="90"/>
    </location>
    <ligand>
        <name>(6S)-5-formyl-5,6,7,8-tetrahydrofolate</name>
        <dbReference type="ChEBI" id="CHEBI:57457"/>
    </ligand>
</feature>
<comment type="caution">
    <text evidence="6">Lacks conserved residue(s) required for the propagation of feature annotation.</text>
</comment>
<dbReference type="HAMAP" id="MF_00379">
    <property type="entry name" value="GTPase_MnmE"/>
    <property type="match status" value="1"/>
</dbReference>
<organism evidence="9 10">
    <name type="scientific">Pseudodesulfovibrio nedwellii</name>
    <dbReference type="NCBI Taxonomy" id="2973072"/>
    <lineage>
        <taxon>Bacteria</taxon>
        <taxon>Pseudomonadati</taxon>
        <taxon>Thermodesulfobacteriota</taxon>
        <taxon>Desulfovibrionia</taxon>
        <taxon>Desulfovibrionales</taxon>
        <taxon>Desulfovibrionaceae</taxon>
    </lineage>
</organism>
<comment type="cofactor">
    <cofactor evidence="6">
        <name>K(+)</name>
        <dbReference type="ChEBI" id="CHEBI:29103"/>
    </cofactor>
    <text evidence="6">Binds 1 potassium ion per subunit.</text>
</comment>
<dbReference type="InterPro" id="IPR018948">
    <property type="entry name" value="GTP-bd_TrmE_N"/>
</dbReference>
<dbReference type="Pfam" id="PF01926">
    <property type="entry name" value="MMR_HSR1"/>
    <property type="match status" value="1"/>
</dbReference>
<accession>A0ABN6S9X7</accession>
<feature type="binding site" evidence="6">
    <location>
        <position position="463"/>
    </location>
    <ligand>
        <name>(6S)-5-formyl-5,6,7,8-tetrahydrofolate</name>
        <dbReference type="ChEBI" id="CHEBI:57457"/>
    </ligand>
</feature>
<dbReference type="EMBL" id="AP026709">
    <property type="protein sequence ID" value="BDQ38882.1"/>
    <property type="molecule type" value="Genomic_DNA"/>
</dbReference>